<dbReference type="PROSITE" id="PS00830">
    <property type="entry name" value="GREAB_2"/>
    <property type="match status" value="1"/>
</dbReference>
<dbReference type="NCBIfam" id="NF001261">
    <property type="entry name" value="PRK00226.1-2"/>
    <property type="match status" value="1"/>
</dbReference>
<keyword evidence="12" id="KW-0251">Elongation factor</keyword>
<evidence type="ECO:0000259" key="11">
    <source>
        <dbReference type="Pfam" id="PF03449"/>
    </source>
</evidence>
<dbReference type="AlphaFoldDB" id="A0A4Q7ZCM4"/>
<dbReference type="Pfam" id="PF03449">
    <property type="entry name" value="GreA_GreB_N"/>
    <property type="match status" value="1"/>
</dbReference>
<dbReference type="SUPFAM" id="SSF46557">
    <property type="entry name" value="GreA transcript cleavage protein, N-terminal domain"/>
    <property type="match status" value="1"/>
</dbReference>
<dbReference type="SUPFAM" id="SSF54534">
    <property type="entry name" value="FKBP-like"/>
    <property type="match status" value="1"/>
</dbReference>
<dbReference type="RefSeq" id="WP_130410981.1">
    <property type="nucleotide sequence ID" value="NZ_SHKX01000010.1"/>
</dbReference>
<feature type="domain" description="Transcription elongation factor GreA/GreB C-terminal" evidence="10">
    <location>
        <begin position="82"/>
        <end position="157"/>
    </location>
</feature>
<evidence type="ECO:0000256" key="1">
    <source>
        <dbReference type="ARBA" id="ARBA00008213"/>
    </source>
</evidence>
<dbReference type="InterPro" id="IPR006359">
    <property type="entry name" value="Tscrpt_elong_fac_GreA"/>
</dbReference>
<organism evidence="12 13">
    <name type="scientific">Fluviicoccus keumensis</name>
    <dbReference type="NCBI Taxonomy" id="1435465"/>
    <lineage>
        <taxon>Bacteria</taxon>
        <taxon>Pseudomonadati</taxon>
        <taxon>Pseudomonadota</taxon>
        <taxon>Gammaproteobacteria</taxon>
        <taxon>Moraxellales</taxon>
        <taxon>Moraxellaceae</taxon>
        <taxon>Fluviicoccus</taxon>
    </lineage>
</organism>
<dbReference type="EMBL" id="SHKX01000010">
    <property type="protein sequence ID" value="RZU47763.1"/>
    <property type="molecule type" value="Genomic_DNA"/>
</dbReference>
<comment type="similarity">
    <text evidence="1 8 9">Belongs to the GreA/GreB family.</text>
</comment>
<dbReference type="NCBIfam" id="NF001264">
    <property type="entry name" value="PRK00226.1-5"/>
    <property type="match status" value="1"/>
</dbReference>
<dbReference type="GO" id="GO:0003677">
    <property type="term" value="F:DNA binding"/>
    <property type="evidence" value="ECO:0007669"/>
    <property type="project" value="UniProtKB-UniRule"/>
</dbReference>
<keyword evidence="13" id="KW-1185">Reference proteome</keyword>
<evidence type="ECO:0000256" key="4">
    <source>
        <dbReference type="ARBA" id="ARBA00023125"/>
    </source>
</evidence>
<evidence type="ECO:0000259" key="10">
    <source>
        <dbReference type="Pfam" id="PF01272"/>
    </source>
</evidence>
<dbReference type="Proteomes" id="UP000292423">
    <property type="component" value="Unassembled WGS sequence"/>
</dbReference>
<dbReference type="Gene3D" id="1.10.287.180">
    <property type="entry name" value="Transcription elongation factor, GreA/GreB, N-terminal domain"/>
    <property type="match status" value="1"/>
</dbReference>
<accession>A0A4Q7ZCM4</accession>
<evidence type="ECO:0000313" key="13">
    <source>
        <dbReference type="Proteomes" id="UP000292423"/>
    </source>
</evidence>
<evidence type="ECO:0000256" key="5">
    <source>
        <dbReference type="ARBA" id="ARBA00023163"/>
    </source>
</evidence>
<reference evidence="12 13" key="1">
    <citation type="submission" date="2019-02" db="EMBL/GenBank/DDBJ databases">
        <title>Genomic Encyclopedia of Type Strains, Phase IV (KMG-IV): sequencing the most valuable type-strain genomes for metagenomic binning, comparative biology and taxonomic classification.</title>
        <authorList>
            <person name="Goeker M."/>
        </authorList>
    </citation>
    <scope>NUCLEOTIDE SEQUENCE [LARGE SCALE GENOMIC DNA]</scope>
    <source>
        <strain evidence="12 13">DSM 105135</strain>
    </source>
</reference>
<evidence type="ECO:0000313" key="12">
    <source>
        <dbReference type="EMBL" id="RZU47763.1"/>
    </source>
</evidence>
<dbReference type="HAMAP" id="MF_00105">
    <property type="entry name" value="GreA_GreB"/>
    <property type="match status" value="1"/>
</dbReference>
<dbReference type="PIRSF" id="PIRSF006092">
    <property type="entry name" value="GreA_GreB"/>
    <property type="match status" value="1"/>
</dbReference>
<feature type="domain" description="Transcription elongation factor GreA/GreB N-terminal" evidence="11">
    <location>
        <begin position="4"/>
        <end position="74"/>
    </location>
</feature>
<name>A0A4Q7ZCM4_9GAMM</name>
<dbReference type="InterPro" id="IPR001437">
    <property type="entry name" value="Tscrpt_elong_fac_GreA/B_C"/>
</dbReference>
<dbReference type="Pfam" id="PF01272">
    <property type="entry name" value="GreA_GreB"/>
    <property type="match status" value="1"/>
</dbReference>
<evidence type="ECO:0000256" key="8">
    <source>
        <dbReference type="HAMAP-Rule" id="MF_00105"/>
    </source>
</evidence>
<dbReference type="NCBIfam" id="TIGR01462">
    <property type="entry name" value="greA"/>
    <property type="match status" value="1"/>
</dbReference>
<dbReference type="FunFam" id="3.10.50.30:FF:000001">
    <property type="entry name" value="Transcription elongation factor GreA"/>
    <property type="match status" value="1"/>
</dbReference>
<keyword evidence="3 8" id="KW-0805">Transcription regulation</keyword>
<dbReference type="FunFam" id="1.10.287.180:FF:000001">
    <property type="entry name" value="Transcription elongation factor GreA"/>
    <property type="match status" value="1"/>
</dbReference>
<proteinExistence type="inferred from homology"/>
<dbReference type="InterPro" id="IPR028624">
    <property type="entry name" value="Tscrpt_elong_fac_GreA/B"/>
</dbReference>
<evidence type="ECO:0000256" key="6">
    <source>
        <dbReference type="ARBA" id="ARBA00024916"/>
    </source>
</evidence>
<protein>
    <recommendedName>
        <fullName evidence="2 8">Transcription elongation factor GreA</fullName>
    </recommendedName>
    <alternativeName>
        <fullName evidence="7 8">Transcript cleavage factor GreA</fullName>
    </alternativeName>
</protein>
<dbReference type="InterPro" id="IPR018151">
    <property type="entry name" value="TF_GreA/GreB_CS"/>
</dbReference>
<comment type="caution">
    <text evidence="12">The sequence shown here is derived from an EMBL/GenBank/DDBJ whole genome shotgun (WGS) entry which is preliminary data.</text>
</comment>
<dbReference type="InterPro" id="IPR023459">
    <property type="entry name" value="Tscrpt_elong_fac_GreA/B_fam"/>
</dbReference>
<keyword evidence="4 8" id="KW-0238">DNA-binding</keyword>
<dbReference type="PANTHER" id="PTHR30437">
    <property type="entry name" value="TRANSCRIPTION ELONGATION FACTOR GREA"/>
    <property type="match status" value="1"/>
</dbReference>
<dbReference type="OrthoDB" id="9808774at2"/>
<dbReference type="InterPro" id="IPR036953">
    <property type="entry name" value="GreA/GreB_C_sf"/>
</dbReference>
<evidence type="ECO:0000256" key="3">
    <source>
        <dbReference type="ARBA" id="ARBA00023015"/>
    </source>
</evidence>
<keyword evidence="12" id="KW-0648">Protein biosynthesis</keyword>
<sequence>MVRVPMTVGGAEALRKELDNLKNVVRPRITAAIAEARAHGDLKENAEYHAAREQQSFAEGRIQEIEGKLSNAQIIDISKMPQTGKVIFGVTVDIENVANGETKTYQIVGDDEADLKIGKISVNSPIARGLIGKEEGDTVVIQTPAGQVEYEIAEVRYE</sequence>
<dbReference type="Gene3D" id="3.10.50.30">
    <property type="entry name" value="Transcription elongation factor, GreA/GreB, C-terminal domain"/>
    <property type="match status" value="1"/>
</dbReference>
<dbReference type="PANTHER" id="PTHR30437:SF4">
    <property type="entry name" value="TRANSCRIPTION ELONGATION FACTOR GREA"/>
    <property type="match status" value="1"/>
</dbReference>
<evidence type="ECO:0000256" key="9">
    <source>
        <dbReference type="RuleBase" id="RU000556"/>
    </source>
</evidence>
<gene>
    <name evidence="8" type="primary">greA</name>
    <name evidence="12" type="ORF">EV700_0730</name>
</gene>
<dbReference type="InterPro" id="IPR022691">
    <property type="entry name" value="Tscrpt_elong_fac_GreA/B_N"/>
</dbReference>
<dbReference type="GO" id="GO:0070063">
    <property type="term" value="F:RNA polymerase binding"/>
    <property type="evidence" value="ECO:0007669"/>
    <property type="project" value="InterPro"/>
</dbReference>
<dbReference type="GO" id="GO:0006354">
    <property type="term" value="P:DNA-templated transcription elongation"/>
    <property type="evidence" value="ECO:0007669"/>
    <property type="project" value="TreeGrafter"/>
</dbReference>
<dbReference type="GO" id="GO:0032784">
    <property type="term" value="P:regulation of DNA-templated transcription elongation"/>
    <property type="evidence" value="ECO:0007669"/>
    <property type="project" value="UniProtKB-UniRule"/>
</dbReference>
<keyword evidence="5 8" id="KW-0804">Transcription</keyword>
<dbReference type="NCBIfam" id="NF001263">
    <property type="entry name" value="PRK00226.1-4"/>
    <property type="match status" value="1"/>
</dbReference>
<dbReference type="InterPro" id="IPR036805">
    <property type="entry name" value="Tscrpt_elong_fac_GreA/B_N_sf"/>
</dbReference>
<dbReference type="GO" id="GO:0003746">
    <property type="term" value="F:translation elongation factor activity"/>
    <property type="evidence" value="ECO:0007669"/>
    <property type="project" value="UniProtKB-KW"/>
</dbReference>
<comment type="function">
    <text evidence="6 8 9">Necessary for efficient RNA polymerase transcription elongation past template-encoded arresting sites. The arresting sites in DNA have the property of trapping a certain fraction of elongating RNA polymerases that pass through, resulting in locked ternary complexes. Cleavage of the nascent transcript by cleavage factors such as GreA or GreB allows the resumption of elongation from the new 3'terminus. GreA releases sequences of 2 to 3 nucleotides.</text>
</comment>
<evidence type="ECO:0000256" key="2">
    <source>
        <dbReference type="ARBA" id="ARBA00013729"/>
    </source>
</evidence>
<dbReference type="PROSITE" id="PS00829">
    <property type="entry name" value="GREAB_1"/>
    <property type="match status" value="1"/>
</dbReference>
<evidence type="ECO:0000256" key="7">
    <source>
        <dbReference type="ARBA" id="ARBA00030776"/>
    </source>
</evidence>